<feature type="compositionally biased region" description="Basic residues" evidence="1">
    <location>
        <begin position="106"/>
        <end position="117"/>
    </location>
</feature>
<protein>
    <submittedName>
        <fullName evidence="2">Uncharacterized protein</fullName>
    </submittedName>
</protein>
<proteinExistence type="predicted"/>
<evidence type="ECO:0000313" key="2">
    <source>
        <dbReference type="EMBL" id="MDH7453472.1"/>
    </source>
</evidence>
<feature type="region of interest" description="Disordered" evidence="1">
    <location>
        <begin position="44"/>
        <end position="83"/>
    </location>
</feature>
<feature type="compositionally biased region" description="Low complexity" evidence="1">
    <location>
        <begin position="250"/>
        <end position="262"/>
    </location>
</feature>
<feature type="compositionally biased region" description="Polar residues" evidence="1">
    <location>
        <begin position="68"/>
        <end position="77"/>
    </location>
</feature>
<name>A0ABT6MS48_9GAMM</name>
<dbReference type="Proteomes" id="UP001160550">
    <property type="component" value="Unassembled WGS sequence"/>
</dbReference>
<reference evidence="2" key="1">
    <citation type="journal article" date="2007" name="Int. J. Syst. Evol. Microbiol.">
        <title>Luteimonas composti sp. nov., a moderately thermophilic bacterium isolated from food waste.</title>
        <authorList>
            <person name="Young C.C."/>
            <person name="Kampfer P."/>
            <person name="Chen W.M."/>
            <person name="Yen W.S."/>
            <person name="Arun A.B."/>
            <person name="Lai W.A."/>
            <person name="Shen F.T."/>
            <person name="Rekha P.D."/>
            <person name="Lin K.Y."/>
            <person name="Chou J.H."/>
        </authorList>
    </citation>
    <scope>NUCLEOTIDE SEQUENCE</scope>
    <source>
        <strain evidence="2">CC-YY355</strain>
    </source>
</reference>
<feature type="compositionally biased region" description="Basic and acidic residues" evidence="1">
    <location>
        <begin position="316"/>
        <end position="333"/>
    </location>
</feature>
<evidence type="ECO:0000313" key="3">
    <source>
        <dbReference type="Proteomes" id="UP001160550"/>
    </source>
</evidence>
<reference evidence="2" key="2">
    <citation type="submission" date="2023-04" db="EMBL/GenBank/DDBJ databases">
        <authorList>
            <person name="Sun J.-Q."/>
        </authorList>
    </citation>
    <scope>NUCLEOTIDE SEQUENCE</scope>
    <source>
        <strain evidence="2">CC-YY355</strain>
    </source>
</reference>
<accession>A0ABT6MS48</accession>
<feature type="compositionally biased region" description="Basic and acidic residues" evidence="1">
    <location>
        <begin position="45"/>
        <end position="66"/>
    </location>
</feature>
<keyword evidence="3" id="KW-1185">Reference proteome</keyword>
<sequence>MPITRAKASQLLNQREMALYDDSRINGLRQLDGRALATRVARARTARDRARDIVRRQKLASRERTGSKRGSSGGANQRSKDKAELLADILDRFETRLREVEGTAGKARKSAPAKKSRGGTPANPAGSTATTKAGSKKTATSTNATRTTRTTKTTKTARASGPAKPATATGQSTRPAAASPTRRAAPAPAKTARQPASAKPAGNAGPTASEATRNAAGKQGGGKAGRSPAAKAPPQDGVRRRSRKRRITPEEALAQTQALLEAKQVRDSEPKPWEDIGGTGPAAGEPGYQSASAERRARRLHAAEIRLPANQGSISTRDRVNQGKRDHRGQADD</sequence>
<feature type="compositionally biased region" description="Basic and acidic residues" evidence="1">
    <location>
        <begin position="263"/>
        <end position="274"/>
    </location>
</feature>
<organism evidence="2 3">
    <name type="scientific">Luteimonas composti</name>
    <dbReference type="NCBI Taxonomy" id="398257"/>
    <lineage>
        <taxon>Bacteria</taxon>
        <taxon>Pseudomonadati</taxon>
        <taxon>Pseudomonadota</taxon>
        <taxon>Gammaproteobacteria</taxon>
        <taxon>Lysobacterales</taxon>
        <taxon>Lysobacteraceae</taxon>
        <taxon>Luteimonas</taxon>
    </lineage>
</organism>
<evidence type="ECO:0000256" key="1">
    <source>
        <dbReference type="SAM" id="MobiDB-lite"/>
    </source>
</evidence>
<feature type="region of interest" description="Disordered" evidence="1">
    <location>
        <begin position="97"/>
        <end position="333"/>
    </location>
</feature>
<gene>
    <name evidence="2" type="ORF">QF205_10395</name>
</gene>
<comment type="caution">
    <text evidence="2">The sequence shown here is derived from an EMBL/GenBank/DDBJ whole genome shotgun (WGS) entry which is preliminary data.</text>
</comment>
<feature type="compositionally biased region" description="Low complexity" evidence="1">
    <location>
        <begin position="125"/>
        <end position="161"/>
    </location>
</feature>
<dbReference type="EMBL" id="JARYGX010000020">
    <property type="protein sequence ID" value="MDH7453472.1"/>
    <property type="molecule type" value="Genomic_DNA"/>
</dbReference>
<dbReference type="RefSeq" id="WP_280942688.1">
    <property type="nucleotide sequence ID" value="NZ_JARYGX010000020.1"/>
</dbReference>
<feature type="compositionally biased region" description="Low complexity" evidence="1">
    <location>
        <begin position="173"/>
        <end position="196"/>
    </location>
</feature>